<dbReference type="InterPro" id="IPR006015">
    <property type="entry name" value="Universal_stress_UspA"/>
</dbReference>
<dbReference type="Gene3D" id="3.40.50.620">
    <property type="entry name" value="HUPs"/>
    <property type="match status" value="1"/>
</dbReference>
<comment type="similarity">
    <text evidence="1">Belongs to the universal stress protein A family.</text>
</comment>
<dbReference type="PANTHER" id="PTHR46268:SF24">
    <property type="entry name" value="UNIVERSAL STRESS PROTEIN"/>
    <property type="match status" value="1"/>
</dbReference>
<protein>
    <submittedName>
        <fullName evidence="3">Universal stress protein</fullName>
    </submittedName>
</protein>
<dbReference type="OrthoDB" id="105697at2157"/>
<gene>
    <name evidence="3" type="ORF">CV102_21890</name>
</gene>
<evidence type="ECO:0000313" key="3">
    <source>
        <dbReference type="EMBL" id="TYL36480.1"/>
    </source>
</evidence>
<accession>A0A8J8Q3K4</accession>
<reference evidence="3" key="1">
    <citation type="submission" date="2017-11" db="EMBL/GenBank/DDBJ databases">
        <authorList>
            <person name="Kajale S.C."/>
            <person name="Sharma A."/>
        </authorList>
    </citation>
    <scope>NUCLEOTIDE SEQUENCE</scope>
    <source>
        <strain evidence="3">LS1_42</strain>
    </source>
</reference>
<sequence length="148" mass="16666">MSDRILVPHDGSEQADAALRFALDTFPDASVVVLHVVEPFAEHTDAGVENGGRWRERAREFAESVFDDVRDLAAEYETTVDTEWRYGRPRHVIVRYATETDVDHVVMGSHGRDGIDRILLGSVAEIVVRRAPVPVTVVRTEQLDEEEK</sequence>
<comment type="caution">
    <text evidence="3">The sequence shown here is derived from an EMBL/GenBank/DDBJ whole genome shotgun (WGS) entry which is preliminary data.</text>
</comment>
<evidence type="ECO:0000313" key="4">
    <source>
        <dbReference type="Proteomes" id="UP000766904"/>
    </source>
</evidence>
<dbReference type="CDD" id="cd00293">
    <property type="entry name" value="USP-like"/>
    <property type="match status" value="1"/>
</dbReference>
<name>A0A8J8Q3K4_9EURY</name>
<dbReference type="EMBL" id="PHNJ01000017">
    <property type="protein sequence ID" value="TYL36480.1"/>
    <property type="molecule type" value="Genomic_DNA"/>
</dbReference>
<dbReference type="Pfam" id="PF00582">
    <property type="entry name" value="Usp"/>
    <property type="match status" value="1"/>
</dbReference>
<dbReference type="InterPro" id="IPR006016">
    <property type="entry name" value="UspA"/>
</dbReference>
<evidence type="ECO:0000256" key="1">
    <source>
        <dbReference type="ARBA" id="ARBA00008791"/>
    </source>
</evidence>
<proteinExistence type="inferred from homology"/>
<dbReference type="PRINTS" id="PR01438">
    <property type="entry name" value="UNVRSLSTRESS"/>
</dbReference>
<dbReference type="PANTHER" id="PTHR46268">
    <property type="entry name" value="STRESS RESPONSE PROTEIN NHAX"/>
    <property type="match status" value="1"/>
</dbReference>
<evidence type="ECO:0000259" key="2">
    <source>
        <dbReference type="Pfam" id="PF00582"/>
    </source>
</evidence>
<dbReference type="AlphaFoldDB" id="A0A8J8Q3K4"/>
<organism evidence="3 4">
    <name type="scientific">Natronococcus pandeyae</name>
    <dbReference type="NCBI Taxonomy" id="2055836"/>
    <lineage>
        <taxon>Archaea</taxon>
        <taxon>Methanobacteriati</taxon>
        <taxon>Methanobacteriota</taxon>
        <taxon>Stenosarchaea group</taxon>
        <taxon>Halobacteria</taxon>
        <taxon>Halobacteriales</taxon>
        <taxon>Natrialbaceae</taxon>
        <taxon>Natronococcus</taxon>
    </lineage>
</organism>
<dbReference type="SUPFAM" id="SSF52402">
    <property type="entry name" value="Adenine nucleotide alpha hydrolases-like"/>
    <property type="match status" value="1"/>
</dbReference>
<keyword evidence="4" id="KW-1185">Reference proteome</keyword>
<dbReference type="RefSeq" id="WP_148860127.1">
    <property type="nucleotide sequence ID" value="NZ_PHNJ01000017.1"/>
</dbReference>
<dbReference type="InterPro" id="IPR014729">
    <property type="entry name" value="Rossmann-like_a/b/a_fold"/>
</dbReference>
<dbReference type="Proteomes" id="UP000766904">
    <property type="component" value="Unassembled WGS sequence"/>
</dbReference>
<feature type="domain" description="UspA" evidence="2">
    <location>
        <begin position="1"/>
        <end position="139"/>
    </location>
</feature>